<name>B4S6V0_PROA2</name>
<dbReference type="AlphaFoldDB" id="B4S6V0"/>
<evidence type="ECO:0000259" key="1">
    <source>
        <dbReference type="PROSITE" id="PS50994"/>
    </source>
</evidence>
<dbReference type="GO" id="GO:0003676">
    <property type="term" value="F:nucleic acid binding"/>
    <property type="evidence" value="ECO:0007669"/>
    <property type="project" value="InterPro"/>
</dbReference>
<dbReference type="Proteomes" id="UP000002725">
    <property type="component" value="Chromosome"/>
</dbReference>
<dbReference type="Gene3D" id="3.30.420.10">
    <property type="entry name" value="Ribonuclease H-like superfamily/Ribonuclease H"/>
    <property type="match status" value="1"/>
</dbReference>
<evidence type="ECO:0000313" key="3">
    <source>
        <dbReference type="Proteomes" id="UP000002725"/>
    </source>
</evidence>
<sequence>MVTPEAKRNAVKHLHDTFGQSLRKLCILIGLNRSSWYYEPQPDSNEPIRKRLRELADERKRWGYRRLHYLLRREGFQINHKRTERLYREENLMLRVRRRRKMASESRVAPPPPERKNHCWAMDFMSDNLYNGRRFRVLNVLDSYSRDYLGFEVDTSINGKRVCSVLERIAWFKGLPELITVDNGPEFIGKALDAWAHRHGVKLVFNRPGKPVDNTYIESFNGRLRDECLNVNWFMSLGHAREVIAEWQEDYNSVRPHSSLGTRTPEEFLVQQTEFCQKEVVY</sequence>
<dbReference type="InterPro" id="IPR012337">
    <property type="entry name" value="RNaseH-like_sf"/>
</dbReference>
<dbReference type="Pfam" id="PF13683">
    <property type="entry name" value="rve_3"/>
    <property type="match status" value="1"/>
</dbReference>
<dbReference type="InterPro" id="IPR025948">
    <property type="entry name" value="HTH-like_dom"/>
</dbReference>
<dbReference type="PROSITE" id="PS50994">
    <property type="entry name" value="INTEGRASE"/>
    <property type="match status" value="1"/>
</dbReference>
<dbReference type="InterPro" id="IPR001584">
    <property type="entry name" value="Integrase_cat-core"/>
</dbReference>
<dbReference type="SUPFAM" id="SSF53098">
    <property type="entry name" value="Ribonuclease H-like"/>
    <property type="match status" value="1"/>
</dbReference>
<dbReference type="NCBIfam" id="NF033516">
    <property type="entry name" value="transpos_IS3"/>
    <property type="match status" value="1"/>
</dbReference>
<dbReference type="GO" id="GO:0015074">
    <property type="term" value="P:DNA integration"/>
    <property type="evidence" value="ECO:0007669"/>
    <property type="project" value="InterPro"/>
</dbReference>
<feature type="domain" description="Integrase catalytic" evidence="1">
    <location>
        <begin position="109"/>
        <end position="273"/>
    </location>
</feature>
<reference evidence="2" key="1">
    <citation type="submission" date="2008-06" db="EMBL/GenBank/DDBJ databases">
        <title>Complete sequence of chromosome of Prosthecochloris aestuarii DSM 271.</title>
        <authorList>
            <consortium name="US DOE Joint Genome Institute"/>
            <person name="Lucas S."/>
            <person name="Copeland A."/>
            <person name="Lapidus A."/>
            <person name="Glavina del Rio T."/>
            <person name="Dalin E."/>
            <person name="Tice H."/>
            <person name="Bruce D."/>
            <person name="Goodwin L."/>
            <person name="Pitluck S."/>
            <person name="Schmutz J."/>
            <person name="Larimer F."/>
            <person name="Land M."/>
            <person name="Hauser L."/>
            <person name="Kyrpides N."/>
            <person name="Anderson I."/>
            <person name="Liu Z."/>
            <person name="Li T."/>
            <person name="Zhao F."/>
            <person name="Overmann J."/>
            <person name="Bryant D.A."/>
            <person name="Richardson P."/>
        </authorList>
    </citation>
    <scope>NUCLEOTIDE SEQUENCE [LARGE SCALE GENOMIC DNA]</scope>
    <source>
        <strain evidence="2">DSM 271</strain>
    </source>
</reference>
<dbReference type="Pfam" id="PF13276">
    <property type="entry name" value="HTH_21"/>
    <property type="match status" value="1"/>
</dbReference>
<accession>B4S6V0</accession>
<protein>
    <submittedName>
        <fullName evidence="2">Integrase catalytic region</fullName>
    </submittedName>
</protein>
<dbReference type="PANTHER" id="PTHR47515">
    <property type="entry name" value="LOW CALCIUM RESPONSE LOCUS PROTEIN T"/>
    <property type="match status" value="1"/>
</dbReference>
<gene>
    <name evidence="2" type="ordered locus">Paes_2309</name>
</gene>
<dbReference type="KEGG" id="paa:Paes_2309"/>
<dbReference type="InterPro" id="IPR048020">
    <property type="entry name" value="Transpos_IS3"/>
</dbReference>
<dbReference type="EMBL" id="CP001108">
    <property type="protein sequence ID" value="ACF47305.1"/>
    <property type="molecule type" value="Genomic_DNA"/>
</dbReference>
<dbReference type="InterPro" id="IPR036397">
    <property type="entry name" value="RNaseH_sf"/>
</dbReference>
<proteinExistence type="predicted"/>
<keyword evidence="3" id="KW-1185">Reference proteome</keyword>
<organism evidence="2 3">
    <name type="scientific">Prosthecochloris aestuarii (strain DSM 271 / SK 413)</name>
    <dbReference type="NCBI Taxonomy" id="290512"/>
    <lineage>
        <taxon>Bacteria</taxon>
        <taxon>Pseudomonadati</taxon>
        <taxon>Chlorobiota</taxon>
        <taxon>Chlorobiia</taxon>
        <taxon>Chlorobiales</taxon>
        <taxon>Chlorobiaceae</taxon>
        <taxon>Prosthecochloris</taxon>
    </lineage>
</organism>
<evidence type="ECO:0000313" key="2">
    <source>
        <dbReference type="EMBL" id="ACF47305.1"/>
    </source>
</evidence>
<dbReference type="PANTHER" id="PTHR47515:SF1">
    <property type="entry name" value="BLR2054 PROTEIN"/>
    <property type="match status" value="1"/>
</dbReference>
<dbReference type="HOGENOM" id="CLU_027402_31_0_10"/>
<dbReference type="STRING" id="290512.Paes_2309"/>
<dbReference type="eggNOG" id="COG2801">
    <property type="taxonomic scope" value="Bacteria"/>
</dbReference>